<evidence type="ECO:0000256" key="1">
    <source>
        <dbReference type="ARBA" id="ARBA00009213"/>
    </source>
</evidence>
<dbReference type="PROSITE" id="PS51186">
    <property type="entry name" value="GNAT"/>
    <property type="match status" value="1"/>
</dbReference>
<evidence type="ECO:0000259" key="5">
    <source>
        <dbReference type="PROSITE" id="PS51186"/>
    </source>
</evidence>
<keyword evidence="2 4" id="KW-0808">Transferase</keyword>
<dbReference type="InterPro" id="IPR016181">
    <property type="entry name" value="Acyl_CoA_acyltransferase"/>
</dbReference>
<evidence type="ECO:0000313" key="7">
    <source>
        <dbReference type="Proteomes" id="UP000660454"/>
    </source>
</evidence>
<proteinExistence type="inferred from homology"/>
<dbReference type="PANTHER" id="PTHR37817">
    <property type="entry name" value="N-ACETYLTRANSFERASE EIS"/>
    <property type="match status" value="1"/>
</dbReference>
<feature type="binding site" evidence="4">
    <location>
        <begin position="118"/>
        <end position="119"/>
    </location>
    <ligand>
        <name>acetyl-CoA</name>
        <dbReference type="ChEBI" id="CHEBI:57288"/>
    </ligand>
</feature>
<keyword evidence="3 4" id="KW-0012">Acyltransferase</keyword>
<dbReference type="Pfam" id="PF13527">
    <property type="entry name" value="Acetyltransf_9"/>
    <property type="match status" value="1"/>
</dbReference>
<comment type="caution">
    <text evidence="6">The sequence shown here is derived from an EMBL/GenBank/DDBJ whole genome shotgun (WGS) entry which is preliminary data.</text>
</comment>
<dbReference type="Proteomes" id="UP000660454">
    <property type="component" value="Unassembled WGS sequence"/>
</dbReference>
<dbReference type="InterPro" id="IPR051554">
    <property type="entry name" value="Acetyltransferase_Eis"/>
</dbReference>
<dbReference type="InterPro" id="IPR022902">
    <property type="entry name" value="NAcTrfase_Eis"/>
</dbReference>
<dbReference type="Gene3D" id="3.40.630.30">
    <property type="match status" value="2"/>
</dbReference>
<dbReference type="InterPro" id="IPR036527">
    <property type="entry name" value="SCP2_sterol-bd_dom_sf"/>
</dbReference>
<keyword evidence="7" id="KW-1185">Reference proteome</keyword>
<organism evidence="6 7">
    <name type="scientific">Microbispora siamensis</name>
    <dbReference type="NCBI Taxonomy" id="564413"/>
    <lineage>
        <taxon>Bacteria</taxon>
        <taxon>Bacillati</taxon>
        <taxon>Actinomycetota</taxon>
        <taxon>Actinomycetes</taxon>
        <taxon>Streptosporangiales</taxon>
        <taxon>Streptosporangiaceae</taxon>
        <taxon>Microbispora</taxon>
    </lineage>
</organism>
<dbReference type="EMBL" id="BOOF01000018">
    <property type="protein sequence ID" value="GIH62813.1"/>
    <property type="molecule type" value="Genomic_DNA"/>
</dbReference>
<evidence type="ECO:0000313" key="6">
    <source>
        <dbReference type="EMBL" id="GIH62813.1"/>
    </source>
</evidence>
<dbReference type="Gene3D" id="3.30.1050.10">
    <property type="entry name" value="SCP2 sterol-binding domain"/>
    <property type="match status" value="1"/>
</dbReference>
<dbReference type="Pfam" id="PF13530">
    <property type="entry name" value="SCP2_2"/>
    <property type="match status" value="1"/>
</dbReference>
<dbReference type="SUPFAM" id="SSF55718">
    <property type="entry name" value="SCP-like"/>
    <property type="match status" value="1"/>
</dbReference>
<dbReference type="InterPro" id="IPR000182">
    <property type="entry name" value="GNAT_dom"/>
</dbReference>
<dbReference type="InterPro" id="IPR025559">
    <property type="entry name" value="Eis_dom"/>
</dbReference>
<feature type="binding site" evidence="4">
    <location>
        <begin position="90"/>
        <end position="95"/>
    </location>
    <ligand>
        <name>acetyl-CoA</name>
        <dbReference type="ChEBI" id="CHEBI:57288"/>
    </ligand>
</feature>
<dbReference type="InterPro" id="IPR041380">
    <property type="entry name" value="Acetyltransf_17"/>
</dbReference>
<evidence type="ECO:0000256" key="3">
    <source>
        <dbReference type="ARBA" id="ARBA00023315"/>
    </source>
</evidence>
<dbReference type="CDD" id="cd04301">
    <property type="entry name" value="NAT_SF"/>
    <property type="match status" value="1"/>
</dbReference>
<protein>
    <submittedName>
        <fullName evidence="6">UPF0256 protein</fullName>
    </submittedName>
</protein>
<dbReference type="RefSeq" id="WP_204049413.1">
    <property type="nucleotide sequence ID" value="NZ_BOOF01000018.1"/>
</dbReference>
<feature type="binding site" evidence="4">
    <location>
        <begin position="82"/>
        <end position="84"/>
    </location>
    <ligand>
        <name>acetyl-CoA</name>
        <dbReference type="ChEBI" id="CHEBI:57288"/>
    </ligand>
</feature>
<dbReference type="Pfam" id="PF17668">
    <property type="entry name" value="Acetyltransf_17"/>
    <property type="match status" value="1"/>
</dbReference>
<sequence length="407" mass="43476">MTFDVRVLSGEDELLAASATFRTALLGLPPLPAGTDVTQFFEPGRTLGAFDGTELVGTADSYASTLVVPGGARVPHAAVTHVGVLPTHTRRGIVTALMRRQLADAAARGEIAATLRASEAVIYERFGYGIAGSAARREVFRRQAVLRATVPPGGRVRLADPASSWKTLAQIYESAAAWTGAIGRPASWWRQQEQRQAADPGPAYVAVHGEDGSEDGYVRYHPADTAEWFTSRDRAIVVDDLVAATPDAYAGLIRWLLGLDLVDRIILPFTAPDDPLPLLLTDDRAVRTVSVRDETWLRLVDVPAALARRDYRGPGSIVLAVTDDLLPGNTGTYLISAGGAARTEGRADLSGADLSVDVATLAALYLGGSRWWQHARAGRVTVHSDGALETAEELFHTDASPFSGTLF</sequence>
<evidence type="ECO:0000256" key="2">
    <source>
        <dbReference type="ARBA" id="ARBA00022679"/>
    </source>
</evidence>
<name>A0ABQ4GMZ9_9ACTN</name>
<dbReference type="NCBIfam" id="NF002367">
    <property type="entry name" value="PRK01346.1-4"/>
    <property type="match status" value="1"/>
</dbReference>
<accession>A0ABQ4GMZ9</accession>
<feature type="active site" description="Proton donor" evidence="4">
    <location>
        <position position="123"/>
    </location>
</feature>
<dbReference type="HAMAP" id="MF_01812">
    <property type="entry name" value="Eis"/>
    <property type="match status" value="1"/>
</dbReference>
<dbReference type="SUPFAM" id="SSF55729">
    <property type="entry name" value="Acyl-CoA N-acyltransferases (Nat)"/>
    <property type="match status" value="1"/>
</dbReference>
<feature type="active site" description="Proton acceptor; via carboxylate" evidence="4">
    <location>
        <position position="407"/>
    </location>
</feature>
<dbReference type="PANTHER" id="PTHR37817:SF1">
    <property type="entry name" value="N-ACETYLTRANSFERASE EIS"/>
    <property type="match status" value="1"/>
</dbReference>
<gene>
    <name evidence="6" type="ORF">Msi02_36300</name>
</gene>
<evidence type="ECO:0000256" key="4">
    <source>
        <dbReference type="HAMAP-Rule" id="MF_01812"/>
    </source>
</evidence>
<comment type="subunit">
    <text evidence="4">Homohexamer; trimer of dimers.</text>
</comment>
<feature type="domain" description="N-acetyltransferase" evidence="5">
    <location>
        <begin position="5"/>
        <end position="151"/>
    </location>
</feature>
<reference evidence="6 7" key="1">
    <citation type="submission" date="2021-01" db="EMBL/GenBank/DDBJ databases">
        <title>Whole genome shotgun sequence of Microbispora siamensis NBRC 104113.</title>
        <authorList>
            <person name="Komaki H."/>
            <person name="Tamura T."/>
        </authorList>
    </citation>
    <scope>NUCLEOTIDE SEQUENCE [LARGE SCALE GENOMIC DNA]</scope>
    <source>
        <strain evidence="6 7">NBRC 104113</strain>
    </source>
</reference>
<comment type="similarity">
    <text evidence="1 4">Belongs to the acetyltransferase Eis family.</text>
</comment>